<accession>A0A0E9SW89</accession>
<feature type="region of interest" description="Disordered" evidence="1">
    <location>
        <begin position="1"/>
        <end position="23"/>
    </location>
</feature>
<proteinExistence type="predicted"/>
<protein>
    <submittedName>
        <fullName evidence="2">Uncharacterized protein</fullName>
    </submittedName>
</protein>
<reference evidence="2" key="1">
    <citation type="submission" date="2014-11" db="EMBL/GenBank/DDBJ databases">
        <authorList>
            <person name="Amaro Gonzalez C."/>
        </authorList>
    </citation>
    <scope>NUCLEOTIDE SEQUENCE</scope>
</reference>
<evidence type="ECO:0000313" key="2">
    <source>
        <dbReference type="EMBL" id="JAH45522.1"/>
    </source>
</evidence>
<dbReference type="AlphaFoldDB" id="A0A0E9SW89"/>
<reference evidence="2" key="2">
    <citation type="journal article" date="2015" name="Fish Shellfish Immunol.">
        <title>Early steps in the European eel (Anguilla anguilla)-Vibrio vulnificus interaction in the gills: Role of the RtxA13 toxin.</title>
        <authorList>
            <person name="Callol A."/>
            <person name="Pajuelo D."/>
            <person name="Ebbesson L."/>
            <person name="Teles M."/>
            <person name="MacKenzie S."/>
            <person name="Amaro C."/>
        </authorList>
    </citation>
    <scope>NUCLEOTIDE SEQUENCE</scope>
</reference>
<evidence type="ECO:0000256" key="1">
    <source>
        <dbReference type="SAM" id="MobiDB-lite"/>
    </source>
</evidence>
<name>A0A0E9SW89_ANGAN</name>
<dbReference type="EMBL" id="GBXM01063055">
    <property type="protein sequence ID" value="JAH45522.1"/>
    <property type="molecule type" value="Transcribed_RNA"/>
</dbReference>
<sequence length="31" mass="3279">MLNGRSPSSIRGVDGGSGHLFKSNLCEVCKE</sequence>
<organism evidence="2">
    <name type="scientific">Anguilla anguilla</name>
    <name type="common">European freshwater eel</name>
    <name type="synonym">Muraena anguilla</name>
    <dbReference type="NCBI Taxonomy" id="7936"/>
    <lineage>
        <taxon>Eukaryota</taxon>
        <taxon>Metazoa</taxon>
        <taxon>Chordata</taxon>
        <taxon>Craniata</taxon>
        <taxon>Vertebrata</taxon>
        <taxon>Euteleostomi</taxon>
        <taxon>Actinopterygii</taxon>
        <taxon>Neopterygii</taxon>
        <taxon>Teleostei</taxon>
        <taxon>Anguilliformes</taxon>
        <taxon>Anguillidae</taxon>
        <taxon>Anguilla</taxon>
    </lineage>
</organism>